<dbReference type="Pfam" id="PF00990">
    <property type="entry name" value="GGDEF"/>
    <property type="match status" value="1"/>
</dbReference>
<keyword evidence="3" id="KW-0808">Transferase</keyword>
<dbReference type="SMART" id="SM00086">
    <property type="entry name" value="PAC"/>
    <property type="match status" value="1"/>
</dbReference>
<sequence>MIEQRNHEIVFSNLVNDTFLILELTEEGKVLDANKRFLALTRFTLDEIITLDYQELTTGCLEELSEVLDKARLGEKSQGENRFITKCGDVKWLESTFIPIMAADGSVEKILTLHQDITDVKLAAQWKRLAYHNELTGLPNRRSLYDAMDLHIWRAQQMDGQFAVLFMDLNRFKSVNDQYGHRTGDQLIIEIGRRLSIMPYTNYGLFHMSGDEFIILIEDSANLDAIIKEILTIFEKGFSSIISYLNVSVSIGISLFPEHATNPEQLIELADRAMYEAKSSTHNEYRFADESIVTLRK</sequence>
<dbReference type="PROSITE" id="PS50113">
    <property type="entry name" value="PAC"/>
    <property type="match status" value="1"/>
</dbReference>
<dbReference type="NCBIfam" id="TIGR00229">
    <property type="entry name" value="sensory_box"/>
    <property type="match status" value="1"/>
</dbReference>
<dbReference type="InterPro" id="IPR029787">
    <property type="entry name" value="Nucleotide_cyclase"/>
</dbReference>
<dbReference type="SUPFAM" id="SSF55785">
    <property type="entry name" value="PYP-like sensor domain (PAS domain)"/>
    <property type="match status" value="1"/>
</dbReference>
<dbReference type="Gene3D" id="3.30.450.20">
    <property type="entry name" value="PAS domain"/>
    <property type="match status" value="1"/>
</dbReference>
<feature type="domain" description="PAC" evidence="1">
    <location>
        <begin position="77"/>
        <end position="129"/>
    </location>
</feature>
<dbReference type="RefSeq" id="WP_317968817.1">
    <property type="nucleotide sequence ID" value="NZ_CP129118.1"/>
</dbReference>
<reference evidence="3 4" key="1">
    <citation type="submission" date="2023-06" db="EMBL/GenBank/DDBJ databases">
        <title>Sporosarcina sp. nov., isolated from Korean tranditional fermented seafood 'Jeotgal'.</title>
        <authorList>
            <person name="Yang A.I."/>
            <person name="Shin N.-R."/>
        </authorList>
    </citation>
    <scope>NUCLEOTIDE SEQUENCE [LARGE SCALE GENOMIC DNA]</scope>
    <source>
        <strain evidence="3 4">T2O-4</strain>
    </source>
</reference>
<dbReference type="InterPro" id="IPR000014">
    <property type="entry name" value="PAS"/>
</dbReference>
<dbReference type="PANTHER" id="PTHR44757:SF2">
    <property type="entry name" value="BIOFILM ARCHITECTURE MAINTENANCE PROTEIN MBAA"/>
    <property type="match status" value="1"/>
</dbReference>
<feature type="domain" description="GGDEF" evidence="2">
    <location>
        <begin position="160"/>
        <end position="290"/>
    </location>
</feature>
<evidence type="ECO:0000259" key="1">
    <source>
        <dbReference type="PROSITE" id="PS50113"/>
    </source>
</evidence>
<evidence type="ECO:0000313" key="4">
    <source>
        <dbReference type="Proteomes" id="UP001303902"/>
    </source>
</evidence>
<dbReference type="PROSITE" id="PS50887">
    <property type="entry name" value="GGDEF"/>
    <property type="match status" value="1"/>
</dbReference>
<evidence type="ECO:0000259" key="2">
    <source>
        <dbReference type="PROSITE" id="PS50887"/>
    </source>
</evidence>
<dbReference type="Gene3D" id="3.30.70.270">
    <property type="match status" value="1"/>
</dbReference>
<protein>
    <submittedName>
        <fullName evidence="3">Sensor domain-containing diguanylate cyclase</fullName>
        <ecNumber evidence="3">2.7.7.65</ecNumber>
    </submittedName>
</protein>
<gene>
    <name evidence="3" type="ORF">QWT69_02970</name>
</gene>
<dbReference type="InterPro" id="IPR052155">
    <property type="entry name" value="Biofilm_reg_signaling"/>
</dbReference>
<dbReference type="Pfam" id="PF13426">
    <property type="entry name" value="PAS_9"/>
    <property type="match status" value="1"/>
</dbReference>
<dbReference type="GO" id="GO:0052621">
    <property type="term" value="F:diguanylate cyclase activity"/>
    <property type="evidence" value="ECO:0007669"/>
    <property type="project" value="UniProtKB-EC"/>
</dbReference>
<keyword evidence="3" id="KW-0548">Nucleotidyltransferase</keyword>
<dbReference type="SMART" id="SM00267">
    <property type="entry name" value="GGDEF"/>
    <property type="match status" value="1"/>
</dbReference>
<evidence type="ECO:0000313" key="3">
    <source>
        <dbReference type="EMBL" id="WOV88101.1"/>
    </source>
</evidence>
<dbReference type="CDD" id="cd00130">
    <property type="entry name" value="PAS"/>
    <property type="match status" value="1"/>
</dbReference>
<organism evidence="3 4">
    <name type="scientific">Sporosarcina oncorhynchi</name>
    <dbReference type="NCBI Taxonomy" id="3056444"/>
    <lineage>
        <taxon>Bacteria</taxon>
        <taxon>Bacillati</taxon>
        <taxon>Bacillota</taxon>
        <taxon>Bacilli</taxon>
        <taxon>Bacillales</taxon>
        <taxon>Caryophanaceae</taxon>
        <taxon>Sporosarcina</taxon>
    </lineage>
</organism>
<keyword evidence="4" id="KW-1185">Reference proteome</keyword>
<dbReference type="NCBIfam" id="TIGR00254">
    <property type="entry name" value="GGDEF"/>
    <property type="match status" value="1"/>
</dbReference>
<dbReference type="Proteomes" id="UP001303902">
    <property type="component" value="Chromosome"/>
</dbReference>
<dbReference type="CDD" id="cd01949">
    <property type="entry name" value="GGDEF"/>
    <property type="match status" value="1"/>
</dbReference>
<dbReference type="PANTHER" id="PTHR44757">
    <property type="entry name" value="DIGUANYLATE CYCLASE DGCP"/>
    <property type="match status" value="1"/>
</dbReference>
<dbReference type="InterPro" id="IPR035965">
    <property type="entry name" value="PAS-like_dom_sf"/>
</dbReference>
<dbReference type="InterPro" id="IPR000160">
    <property type="entry name" value="GGDEF_dom"/>
</dbReference>
<dbReference type="EMBL" id="CP129118">
    <property type="protein sequence ID" value="WOV88101.1"/>
    <property type="molecule type" value="Genomic_DNA"/>
</dbReference>
<proteinExistence type="predicted"/>
<dbReference type="EC" id="2.7.7.65" evidence="3"/>
<dbReference type="SUPFAM" id="SSF55073">
    <property type="entry name" value="Nucleotide cyclase"/>
    <property type="match status" value="1"/>
</dbReference>
<accession>A0ABZ0L6B2</accession>
<dbReference type="InterPro" id="IPR000700">
    <property type="entry name" value="PAS-assoc_C"/>
</dbReference>
<dbReference type="InterPro" id="IPR001610">
    <property type="entry name" value="PAC"/>
</dbReference>
<dbReference type="InterPro" id="IPR043128">
    <property type="entry name" value="Rev_trsase/Diguanyl_cyclase"/>
</dbReference>
<name>A0ABZ0L6B2_9BACL</name>